<dbReference type="AlphaFoldDB" id="A0A182JGI1"/>
<evidence type="ECO:0000313" key="1">
    <source>
        <dbReference type="EnsemblMetazoa" id="AATE017659-PA.1"/>
    </source>
</evidence>
<organism evidence="1">
    <name type="scientific">Anopheles atroparvus</name>
    <name type="common">European mosquito</name>
    <dbReference type="NCBI Taxonomy" id="41427"/>
    <lineage>
        <taxon>Eukaryota</taxon>
        <taxon>Metazoa</taxon>
        <taxon>Ecdysozoa</taxon>
        <taxon>Arthropoda</taxon>
        <taxon>Hexapoda</taxon>
        <taxon>Insecta</taxon>
        <taxon>Pterygota</taxon>
        <taxon>Neoptera</taxon>
        <taxon>Endopterygota</taxon>
        <taxon>Diptera</taxon>
        <taxon>Nematocera</taxon>
        <taxon>Culicoidea</taxon>
        <taxon>Culicidae</taxon>
        <taxon>Anophelinae</taxon>
        <taxon>Anopheles</taxon>
    </lineage>
</organism>
<proteinExistence type="predicted"/>
<reference evidence="1" key="1">
    <citation type="submission" date="2022-08" db="UniProtKB">
        <authorList>
            <consortium name="EnsemblMetazoa"/>
        </authorList>
    </citation>
    <scope>IDENTIFICATION</scope>
    <source>
        <strain evidence="1">EBRO</strain>
    </source>
</reference>
<protein>
    <submittedName>
        <fullName evidence="1">Uncharacterized protein</fullName>
    </submittedName>
</protein>
<dbReference type="VEuPathDB" id="VectorBase:AATE017659"/>
<name>A0A182JGI1_ANOAO</name>
<dbReference type="EnsemblMetazoa" id="AATE017659-RA">
    <property type="protein sequence ID" value="AATE017659-PA.1"/>
    <property type="gene ID" value="AATE017659"/>
</dbReference>
<accession>A0A182JGI1</accession>
<sequence>MLLAEWNGLKLIQLDLAGVILFAIGMGQNGNQMAPNVPRTRHREADRGVYDFGGASPGRTSRSSVTLCCTRYCILQYASCTSCCATDIQPPVPDVDDRLDEADTIGSSSCLLSGGVANGGCVTLVVTVAVASTVAASMAVAFRLAMRFLPMYSLKSPPTSAFSLFGSRLRFLGPPSSAFDFEPPVVAPGPAFSDPDEEELAVPSSSFSLSIMRAFSSFLIFFTGGFGGFSDFSNLSAARCSAFSIRSFSALSSLAWAAAPSPVPIAPPAGGSPERLSSPALSSSLQIRSFLIRSPSFVIVRMTREPLDWLIRLASSAPRISFSYRQCTLASAFNDATRCRFGPDQKPYSFTLRFFADCRFFAIRVRTVSVEEQPSCFGATAGASMSSCSSAFTMLSMRMCTSSFFSSSCSTELLRPPIPVAGCFACGTLFASSGRSSFSVTDFLAFPVTPDSFGHFSSTSGGEVASSDVTEAFLPTGPAGSPAPYFPWATVVRDLVFTISLIDGLTTDSSESSRYAASTMD</sequence>